<gene>
    <name evidence="1" type="ORF">AL544_007535</name>
</gene>
<dbReference type="RefSeq" id="WP_005512960.1">
    <property type="nucleotide sequence ID" value="NZ_CAWMSS010000001.1"/>
</dbReference>
<sequence>MIRRIALGVLMLISPIIFAQENWRNPTFIERAFLAVALHNEYSSGEKPLSKWQEPIRIYFEHQVPDQALHEQLARDHIQHLTQITGHPIQVVSNRVQANVIWVFTQQSKWAQALEEVAGKSAIQPMHGAICQANYTSNATSEIIAASVVIPVDQARGHGKLLACIVEEISQIMGLPNDSELAYPSIFNDNTPEDLLSPLDVILLRLLYEPELAIGMNKTQVQPIIRAKLKQYQQQGVLEKAVGVARSSPLYEWLR</sequence>
<dbReference type="AlphaFoldDB" id="A0A2J9UWN3"/>
<evidence type="ECO:0000313" key="2">
    <source>
        <dbReference type="Proteomes" id="UP000053748"/>
    </source>
</evidence>
<dbReference type="OrthoDB" id="3295600at2"/>
<organism evidence="1 2">
    <name type="scientific">Vibrio mimicus</name>
    <dbReference type="NCBI Taxonomy" id="674"/>
    <lineage>
        <taxon>Bacteria</taxon>
        <taxon>Pseudomonadati</taxon>
        <taxon>Pseudomonadota</taxon>
        <taxon>Gammaproteobacteria</taxon>
        <taxon>Vibrionales</taxon>
        <taxon>Vibrionaceae</taxon>
        <taxon>Vibrio</taxon>
    </lineage>
</organism>
<name>A0A2J9UWN3_VIBMI</name>
<dbReference type="EMBL" id="LOSJ02000002">
    <property type="protein sequence ID" value="PNM55932.1"/>
    <property type="molecule type" value="Genomic_DNA"/>
</dbReference>
<evidence type="ECO:0000313" key="1">
    <source>
        <dbReference type="EMBL" id="PNM55932.1"/>
    </source>
</evidence>
<dbReference type="Pfam" id="PF11150">
    <property type="entry name" value="DUF2927"/>
    <property type="match status" value="1"/>
</dbReference>
<dbReference type="STRING" id="674.VM_06530"/>
<proteinExistence type="predicted"/>
<dbReference type="Proteomes" id="UP000053748">
    <property type="component" value="Unassembled WGS sequence"/>
</dbReference>
<keyword evidence="2" id="KW-1185">Reference proteome</keyword>
<dbReference type="InterPro" id="IPR021323">
    <property type="entry name" value="DUF2927"/>
</dbReference>
<comment type="caution">
    <text evidence="1">The sequence shown here is derived from an EMBL/GenBank/DDBJ whole genome shotgun (WGS) entry which is preliminary data.</text>
</comment>
<accession>A0A2J9UWN3</accession>
<protein>
    <submittedName>
        <fullName evidence="1">DUF2927 domain-containing protein</fullName>
    </submittedName>
</protein>
<reference evidence="1" key="1">
    <citation type="submission" date="2017-12" db="EMBL/GenBank/DDBJ databases">
        <title>FDA dAtabase for Regulatory Grade micrObial Sequences (FDA-ARGOS): Supporting development and validation of Infectious Disease Dx tests.</title>
        <authorList>
            <person name="Hoffmann M."/>
            <person name="Allard M."/>
            <person name="Evans P."/>
            <person name="Brown E."/>
            <person name="Tallon L.J."/>
            <person name="Sadzewicz L."/>
            <person name="Sengamalay N."/>
            <person name="Ott S."/>
            <person name="Godinez A."/>
            <person name="Nagaraj S."/>
            <person name="Vavikolanu K."/>
            <person name="Aluvathingal J."/>
            <person name="Nadendla S."/>
            <person name="Hobson J."/>
            <person name="Sichtig H."/>
        </authorList>
    </citation>
    <scope>NUCLEOTIDE SEQUENCE [LARGE SCALE GENOMIC DNA]</scope>
    <source>
        <strain evidence="1">FDAARGOS_113</strain>
    </source>
</reference>